<dbReference type="EMBL" id="CM023476">
    <property type="protein sequence ID" value="KAH7941651.1"/>
    <property type="molecule type" value="Genomic_DNA"/>
</dbReference>
<dbReference type="Proteomes" id="UP000821865">
    <property type="component" value="Chromosome 7"/>
</dbReference>
<accession>A0ACB8CG31</accession>
<protein>
    <submittedName>
        <fullName evidence="1">Uncharacterized protein</fullName>
    </submittedName>
</protein>
<organism evidence="1 2">
    <name type="scientific">Dermacentor silvarum</name>
    <name type="common">Tick</name>
    <dbReference type="NCBI Taxonomy" id="543639"/>
    <lineage>
        <taxon>Eukaryota</taxon>
        <taxon>Metazoa</taxon>
        <taxon>Ecdysozoa</taxon>
        <taxon>Arthropoda</taxon>
        <taxon>Chelicerata</taxon>
        <taxon>Arachnida</taxon>
        <taxon>Acari</taxon>
        <taxon>Parasitiformes</taxon>
        <taxon>Ixodida</taxon>
        <taxon>Ixodoidea</taxon>
        <taxon>Ixodidae</taxon>
        <taxon>Rhipicephalinae</taxon>
        <taxon>Dermacentor</taxon>
    </lineage>
</organism>
<comment type="caution">
    <text evidence="1">The sequence shown here is derived from an EMBL/GenBank/DDBJ whole genome shotgun (WGS) entry which is preliminary data.</text>
</comment>
<sequence length="336" mass="37839">MEAEGPGPYPLSFDGYSVIGLGALRRRGDLRTVCENETQVVSFDLLSEGPVLCLFRRTDGQNDTLQIAAHDVNFTTHLRFITGPTNDNGETERRILDQVDEPVATTLRTGRVTVKIEGTSGDASDGTCRQTKRSRLSYLLRSIIDKRCCISSTTENCNFLDEHLERAINSFIEKLPAERSKTLEDDFKPEEVSNNIEFKFLGLNSLRPFGPFLTFCRNGSRFVQFDLVNKRPLILAGKTSSNDSNAHEILSRALLVRLTAQFEVEGSGEDLKIYFKENLPVSMVGLSMLLKTVDKETKEDVGIIISSPNPHLLRTLWHGMFYSELNTLFREILPRK</sequence>
<evidence type="ECO:0000313" key="2">
    <source>
        <dbReference type="Proteomes" id="UP000821865"/>
    </source>
</evidence>
<evidence type="ECO:0000313" key="1">
    <source>
        <dbReference type="EMBL" id="KAH7941651.1"/>
    </source>
</evidence>
<name>A0ACB8CG31_DERSI</name>
<gene>
    <name evidence="1" type="ORF">HPB49_015853</name>
</gene>
<reference evidence="1" key="1">
    <citation type="submission" date="2020-05" db="EMBL/GenBank/DDBJ databases">
        <title>Large-scale comparative analyses of tick genomes elucidate their genetic diversity and vector capacities.</title>
        <authorList>
            <person name="Jia N."/>
            <person name="Wang J."/>
            <person name="Shi W."/>
            <person name="Du L."/>
            <person name="Sun Y."/>
            <person name="Zhan W."/>
            <person name="Jiang J."/>
            <person name="Wang Q."/>
            <person name="Zhang B."/>
            <person name="Ji P."/>
            <person name="Sakyi L.B."/>
            <person name="Cui X."/>
            <person name="Yuan T."/>
            <person name="Jiang B."/>
            <person name="Yang W."/>
            <person name="Lam T.T.-Y."/>
            <person name="Chang Q."/>
            <person name="Ding S."/>
            <person name="Wang X."/>
            <person name="Zhu J."/>
            <person name="Ruan X."/>
            <person name="Zhao L."/>
            <person name="Wei J."/>
            <person name="Que T."/>
            <person name="Du C."/>
            <person name="Cheng J."/>
            <person name="Dai P."/>
            <person name="Han X."/>
            <person name="Huang E."/>
            <person name="Gao Y."/>
            <person name="Liu J."/>
            <person name="Shao H."/>
            <person name="Ye R."/>
            <person name="Li L."/>
            <person name="Wei W."/>
            <person name="Wang X."/>
            <person name="Wang C."/>
            <person name="Yang T."/>
            <person name="Huo Q."/>
            <person name="Li W."/>
            <person name="Guo W."/>
            <person name="Chen H."/>
            <person name="Zhou L."/>
            <person name="Ni X."/>
            <person name="Tian J."/>
            <person name="Zhou Y."/>
            <person name="Sheng Y."/>
            <person name="Liu T."/>
            <person name="Pan Y."/>
            <person name="Xia L."/>
            <person name="Li J."/>
            <person name="Zhao F."/>
            <person name="Cao W."/>
        </authorList>
    </citation>
    <scope>NUCLEOTIDE SEQUENCE</scope>
    <source>
        <strain evidence="1">Dsil-2018</strain>
    </source>
</reference>
<proteinExistence type="predicted"/>
<keyword evidence="2" id="KW-1185">Reference proteome</keyword>